<keyword evidence="2" id="KW-1185">Reference proteome</keyword>
<dbReference type="EMBL" id="OM654404">
    <property type="protein sequence ID" value="UPI11681.1"/>
    <property type="molecule type" value="Genomic_DNA"/>
</dbReference>
<evidence type="ECO:0000313" key="1">
    <source>
        <dbReference type="EMBL" id="UPI11681.1"/>
    </source>
</evidence>
<sequence length="354" mass="39452">MSHILLITDRELRLIRGVRGELLRLAQGGEPRDPKMGICWNMSHYLGCELNAPVKPAEYKDWTVAQFKLFYTPDLKMYGSDACLDENTIKKNGRITSVDFTAMCAVTFTGFELTGDGYYPIPDEKDEDGELSMGLWEGYNGARRRIFCQHMVDVLDQRLAQRDALVVKLLRPEGVISLRDKDLLWAFNGAFQFLPQARPLPERAATSGLCSRVTSMVENMLYNTSLLCSPYSSNPAGPLHSVAVRLVIERLKDVTAGHWHDQLILALKRLSSRHSGSVPSFVGAVALCCHPDWFGDVPANVTAVQDALDYPIPGGKEAYTSPCTDNWQGEGLECRLALADSCSKQLLRYLNGEF</sequence>
<dbReference type="Proteomes" id="UP001164315">
    <property type="component" value="Segment"/>
</dbReference>
<organism evidence="1 2">
    <name type="scientific">Aeromonas phage yong1</name>
    <dbReference type="NCBI Taxonomy" id="2924882"/>
    <lineage>
        <taxon>Viruses</taxon>
        <taxon>Duplodnaviria</taxon>
        <taxon>Heunggongvirae</taxon>
        <taxon>Uroviricota</taxon>
        <taxon>Caudoviricetes</taxon>
        <taxon>Autographivirales</taxon>
        <taxon>Autonotataviridae</taxon>
        <taxon>Melnykvirinae</taxon>
        <taxon>Ahphunavirus</taxon>
        <taxon>Ahphunavirus yong1</taxon>
    </lineage>
</organism>
<protein>
    <submittedName>
        <fullName evidence="1">Uncharacterized protein</fullName>
    </submittedName>
</protein>
<accession>A0A9X9E505</accession>
<reference evidence="1 2" key="1">
    <citation type="submission" date="2022-02" db="EMBL/GenBank/DDBJ databases">
        <title>Characterization of Aeromonas phage yong1 and its protective effects against Aeromonas hydrophila in brocade carp (Cyprinus aka Koi).</title>
        <authorList>
            <person name="Pan L."/>
            <person name="Li D."/>
            <person name="Lin W."/>
            <person name="Liu W."/>
            <person name="Qu C."/>
            <person name="Qian M."/>
            <person name="Cai R."/>
            <person name="Wang F."/>
            <person name="Zhou Q."/>
            <person name="Tong Y."/>
        </authorList>
    </citation>
    <scope>NUCLEOTIDE SEQUENCE [LARGE SCALE GENOMIC DNA]</scope>
</reference>
<proteinExistence type="predicted"/>
<evidence type="ECO:0000313" key="2">
    <source>
        <dbReference type="Proteomes" id="UP001164315"/>
    </source>
</evidence>
<name>A0A9X9E505_9CAUD</name>